<evidence type="ECO:0000313" key="3">
    <source>
        <dbReference type="EMBL" id="JAP94085.1"/>
    </source>
</evidence>
<feature type="compositionally biased region" description="Basic and acidic residues" evidence="2">
    <location>
        <begin position="1252"/>
        <end position="1266"/>
    </location>
</feature>
<feature type="non-terminal residue" evidence="3">
    <location>
        <position position="1"/>
    </location>
</feature>
<proteinExistence type="predicted"/>
<accession>A0A146KEJ3</accession>
<protein>
    <submittedName>
        <fullName evidence="3">Uncharacterized protein</fullName>
    </submittedName>
</protein>
<evidence type="ECO:0000256" key="2">
    <source>
        <dbReference type="SAM" id="MobiDB-lite"/>
    </source>
</evidence>
<dbReference type="GO" id="GO:0008017">
    <property type="term" value="F:microtubule binding"/>
    <property type="evidence" value="ECO:0007669"/>
    <property type="project" value="TreeGrafter"/>
</dbReference>
<evidence type="ECO:0000256" key="1">
    <source>
        <dbReference type="SAM" id="Coils"/>
    </source>
</evidence>
<dbReference type="PANTHER" id="PTHR20929">
    <property type="entry name" value="LUNG ADENOMA SUSCEPTIBILITY 1-RELATED"/>
    <property type="match status" value="1"/>
</dbReference>
<reference evidence="3" key="1">
    <citation type="submission" date="2015-07" db="EMBL/GenBank/DDBJ databases">
        <title>Adaptation to a free-living lifestyle via gene acquisitions in the diplomonad Trepomonas sp. PC1.</title>
        <authorList>
            <person name="Xu F."/>
            <person name="Jerlstrom-Hultqvist J."/>
            <person name="Kolisko M."/>
            <person name="Simpson A.G.B."/>
            <person name="Roger A.J."/>
            <person name="Svard S.G."/>
            <person name="Andersson J.O."/>
        </authorList>
    </citation>
    <scope>NUCLEOTIDE SEQUENCE</scope>
    <source>
        <strain evidence="3">PC1</strain>
    </source>
</reference>
<dbReference type="PANTHER" id="PTHR20929:SF11">
    <property type="entry name" value="DYNEIN AXONEMAL INTERMEDIATE CHAIN 7"/>
    <property type="match status" value="1"/>
</dbReference>
<dbReference type="InterPro" id="IPR023247">
    <property type="entry name" value="IC97/Dnai7-like"/>
</dbReference>
<feature type="region of interest" description="Disordered" evidence="2">
    <location>
        <begin position="1226"/>
        <end position="1266"/>
    </location>
</feature>
<dbReference type="GO" id="GO:0005930">
    <property type="term" value="C:axoneme"/>
    <property type="evidence" value="ECO:0007669"/>
    <property type="project" value="TreeGrafter"/>
</dbReference>
<organism evidence="3">
    <name type="scientific">Trepomonas sp. PC1</name>
    <dbReference type="NCBI Taxonomy" id="1076344"/>
    <lineage>
        <taxon>Eukaryota</taxon>
        <taxon>Metamonada</taxon>
        <taxon>Diplomonadida</taxon>
        <taxon>Hexamitidae</taxon>
        <taxon>Hexamitinae</taxon>
        <taxon>Trepomonas</taxon>
    </lineage>
</organism>
<gene>
    <name evidence="3" type="ORF">TPC1_13386</name>
</gene>
<feature type="coiled-coil region" evidence="1">
    <location>
        <begin position="276"/>
        <end position="339"/>
    </location>
</feature>
<sequence length="1361" mass="157354">DNDILPKLCRTSKQYYSGSMQQLCLYFQKIYSQIDYRQRAEMIQKLIKENQSKIVPASKQINDFFKLNYSQSVWVNAKVAQPARVNFCNQLKLQLPHTLLQQPIGMIVAATTANIIGSHLSEGFDQIVFKNFPAMNLKKFFPIVETEFTGNSENVMNLIVQLMISRYMNPLIGIPNADPDITPYQTNEKLEAYLRYEHPNIQLLASTMTKLKDSYVMYQKKLITTVQQFATMSLYSVEKSSVLNDFVKCLIGIQQVKADIIKLEFKSAQEYYRLINIKQKQDIENEKKKKIQLQKQNEQLRDNQLMLDEIVKTLDEDLVRNAVKYFDQLYQDLDNLQEEIKKPKMRVPIPRTLEVLAQKHQLEDDDLLQKVPELQPVGLLYQTELFSNPPKQQETNKWQLQENWLENLNQSAQGNLMNEFDDDFIDEIEAEELKPKIDPKTWDGRQLENRELRLIAHPVKFQIMKLKEVAKQKQNVGKIELEKQQINQNSIQQKATLLYPGQVINEQRFFKPFSYQKQFQQLKAFYDNSGRDKHLDIKELEDQPALIDQQSSLPILPKQYLMVEHIKYPRSSQYYTAYPAMPMLRFSEVQRQRAKLTAVDACLTYNYIPNVFDYKMSIVQKEFEGEQKQMPITFEFQLSNELRATVRNICTVGDAQQYLSKAYYYHDYSDLSGRFFVGIWNVAVNQFDIDGIDKVDFKKDTGVVTVQISKPGTFSLCALRQNCVPFRGWAIIPDTSRGEGYQIKDVVEEYQKYVNQMQIEQSSMNGSNRVSPGLQMSGTMDKSLNQTMYSHNQDAITRTRFAHFNFSRQLSRSGNMADVPLVLTPTDISVPFYIKRAITQQQQGVAVHSCCLKLVLPQSIMLTVRVLPEGYEVLEIRDIYLETSEKVKVIREQFDQMRVKHAEELQHLAISLKEQYVMNNPSKTEEELQEYDVTTEDEYIKKSTDLNSMQQQLVLKMGAENQQCYMNYQSFLSQAKTEVDSENLPELFRNRVFLTTQDLIQALCRAGISLEFDDKLIERASIDPKSLRLDAEFARQISLLACSSVNGSPLAQYITHSAWNRFLPKHPQTYPTQNQFQITQDMFDNSFFMSRGYILPQDLKSYIETELKKRKMQNIAVEKYMKDKNCDEKTARKAIIPKIDEKIEKGAPSRLGPALYGLSAEFVKMRADSIDDLEKFIFQYLSAVDQLREVAHKNSGCFVVSTQHLQKEKSEESVLPIEEHQSRLQKLEIPQQKSQKPEVPPDPMAPKQKKPKVAEQKVQQETKVDDSQLRCTQTKPYVTEEIQNSYTFSINKAGNSFLTRVASVPIAGPAIGEEFCNMPLPGTKSHAGVTQFFGEETTTQDPALVIKMFELLNALRLGTLG</sequence>
<keyword evidence="1" id="KW-0175">Coiled coil</keyword>
<dbReference type="GO" id="GO:0048487">
    <property type="term" value="F:beta-tubulin binding"/>
    <property type="evidence" value="ECO:0007669"/>
    <property type="project" value="TreeGrafter"/>
</dbReference>
<dbReference type="EMBL" id="GDID01002521">
    <property type="protein sequence ID" value="JAP94085.1"/>
    <property type="molecule type" value="Transcribed_RNA"/>
</dbReference>
<name>A0A146KEJ3_9EUKA</name>